<name>A0A1L1WSB4_9ASPA</name>
<dbReference type="Pfam" id="PF00319">
    <property type="entry name" value="SRF-TF"/>
    <property type="match status" value="1"/>
</dbReference>
<evidence type="ECO:0000256" key="5">
    <source>
        <dbReference type="ARBA" id="ARBA00023242"/>
    </source>
</evidence>
<sequence>MGRVKLKIKRLENTSGRQVTYSKRRAGVLKKAKELSILCDIDILLLMFSPTEKPTLCLGECSNIDDIITKFAQLTSQERAKRELESLEALKKTFKKLDHDVNIQDFLGSSCWADPEKVNSIDQVRQMEETLRESLNRIQMQKEYLGKQLVSLDCSGQFPNGLNLPMALNNDIQSSHMQWFYDNNGQNLMLLQDSSFLHQRNRECSTDTMLQGYPGFFSTEKQAGYCKNGTDESLNELSQNSCLQLQLGAQYPYQPYGLNMLGEKKFGPDREVSLQEDHIHLQVNGFEQPKPGYDAETQNWASISCSCGVGMFDDQLCPQQQNQT</sequence>
<dbReference type="PROSITE" id="PS50066">
    <property type="entry name" value="MADS_BOX_2"/>
    <property type="match status" value="1"/>
</dbReference>
<dbReference type="AlphaFoldDB" id="A0A1L1WSB4"/>
<keyword evidence="4" id="KW-0804">Transcription</keyword>
<keyword evidence="3" id="KW-0238">DNA-binding</keyword>
<evidence type="ECO:0000313" key="7">
    <source>
        <dbReference type="EMBL" id="AIZ95433.1"/>
    </source>
</evidence>
<dbReference type="SUPFAM" id="SSF55455">
    <property type="entry name" value="SRF-like"/>
    <property type="match status" value="1"/>
</dbReference>
<dbReference type="SMART" id="SM00432">
    <property type="entry name" value="MADS"/>
    <property type="match status" value="1"/>
</dbReference>
<keyword evidence="5" id="KW-0539">Nucleus</keyword>
<dbReference type="GO" id="GO:0080092">
    <property type="term" value="P:regulation of pollen tube growth"/>
    <property type="evidence" value="ECO:0007669"/>
    <property type="project" value="UniProtKB-ARBA"/>
</dbReference>
<evidence type="ECO:0000256" key="4">
    <source>
        <dbReference type="ARBA" id="ARBA00023163"/>
    </source>
</evidence>
<dbReference type="CDD" id="cd00120">
    <property type="entry name" value="MADS"/>
    <property type="match status" value="1"/>
</dbReference>
<proteinExistence type="predicted"/>
<dbReference type="FunFam" id="3.40.1810.10:FF:000010">
    <property type="entry name" value="Agamous-like MADS-box protein AGL30"/>
    <property type="match status" value="1"/>
</dbReference>
<gene>
    <name evidence="7" type="primary">MADS37</name>
</gene>
<dbReference type="EMBL" id="KP241107">
    <property type="protein sequence ID" value="AIZ95433.1"/>
    <property type="molecule type" value="Genomic_DNA"/>
</dbReference>
<dbReference type="InterPro" id="IPR050142">
    <property type="entry name" value="MADS-box/MEF2_TF"/>
</dbReference>
<organism evidence="7">
    <name type="scientific">Apostasia odorata</name>
    <dbReference type="NCBI Taxonomy" id="280455"/>
    <lineage>
        <taxon>Eukaryota</taxon>
        <taxon>Viridiplantae</taxon>
        <taxon>Streptophyta</taxon>
        <taxon>Embryophyta</taxon>
        <taxon>Tracheophyta</taxon>
        <taxon>Spermatophyta</taxon>
        <taxon>Magnoliopsida</taxon>
        <taxon>Liliopsida</taxon>
        <taxon>Asparagales</taxon>
        <taxon>Orchidaceae</taxon>
        <taxon>Apostasioideae</taxon>
        <taxon>Apostasia</taxon>
    </lineage>
</organism>
<dbReference type="GO" id="GO:0010152">
    <property type="term" value="P:pollen maturation"/>
    <property type="evidence" value="ECO:0007669"/>
    <property type="project" value="UniProtKB-ARBA"/>
</dbReference>
<dbReference type="InterPro" id="IPR036879">
    <property type="entry name" value="TF_MADSbox_sf"/>
</dbReference>
<evidence type="ECO:0000256" key="2">
    <source>
        <dbReference type="ARBA" id="ARBA00023015"/>
    </source>
</evidence>
<evidence type="ECO:0000256" key="1">
    <source>
        <dbReference type="ARBA" id="ARBA00004123"/>
    </source>
</evidence>
<comment type="subcellular location">
    <subcellularLocation>
        <location evidence="1">Nucleus</location>
    </subcellularLocation>
</comment>
<dbReference type="GO" id="GO:0005634">
    <property type="term" value="C:nucleus"/>
    <property type="evidence" value="ECO:0007669"/>
    <property type="project" value="UniProtKB-SubCell"/>
</dbReference>
<accession>A0A1L1WSB4</accession>
<dbReference type="PRINTS" id="PR00404">
    <property type="entry name" value="MADSDOMAIN"/>
</dbReference>
<reference evidence="7" key="1">
    <citation type="submission" date="2014-12" db="EMBL/GenBank/DDBJ databases">
        <title>Genome-wide analysis of the MADS-box gene family gene in Apostasia odorata.</title>
        <authorList>
            <person name="Lin C.-S."/>
            <person name="Chang W.-J."/>
            <person name="Liao D.-C."/>
            <person name="Wu F.-H."/>
            <person name="Hsu C.-T."/>
            <person name="Jin X."/>
        </authorList>
    </citation>
    <scope>NUCLEOTIDE SEQUENCE</scope>
</reference>
<dbReference type="Gene3D" id="3.40.1810.10">
    <property type="entry name" value="Transcription factor, MADS-box"/>
    <property type="match status" value="1"/>
</dbReference>
<keyword evidence="2" id="KW-0805">Transcription regulation</keyword>
<evidence type="ECO:0000256" key="3">
    <source>
        <dbReference type="ARBA" id="ARBA00023125"/>
    </source>
</evidence>
<feature type="domain" description="MADS-box" evidence="6">
    <location>
        <begin position="1"/>
        <end position="53"/>
    </location>
</feature>
<evidence type="ECO:0000259" key="6">
    <source>
        <dbReference type="PROSITE" id="PS50066"/>
    </source>
</evidence>
<protein>
    <submittedName>
        <fullName evidence="7">MADS37</fullName>
    </submittedName>
</protein>
<dbReference type="PANTHER" id="PTHR48019">
    <property type="entry name" value="SERUM RESPONSE FACTOR HOMOLOG"/>
    <property type="match status" value="1"/>
</dbReference>
<dbReference type="GO" id="GO:0046983">
    <property type="term" value="F:protein dimerization activity"/>
    <property type="evidence" value="ECO:0007669"/>
    <property type="project" value="InterPro"/>
</dbReference>
<dbReference type="GO" id="GO:0003677">
    <property type="term" value="F:DNA binding"/>
    <property type="evidence" value="ECO:0007669"/>
    <property type="project" value="UniProtKB-KW"/>
</dbReference>
<dbReference type="InterPro" id="IPR002100">
    <property type="entry name" value="TF_MADSbox"/>
</dbReference>